<dbReference type="SMART" id="SM00420">
    <property type="entry name" value="HTH_DEOR"/>
    <property type="match status" value="1"/>
</dbReference>
<organism evidence="1 2">
    <name type="scientific">Capsulimonas corticalis</name>
    <dbReference type="NCBI Taxonomy" id="2219043"/>
    <lineage>
        <taxon>Bacteria</taxon>
        <taxon>Bacillati</taxon>
        <taxon>Armatimonadota</taxon>
        <taxon>Armatimonadia</taxon>
        <taxon>Capsulimonadales</taxon>
        <taxon>Capsulimonadaceae</taxon>
        <taxon>Capsulimonas</taxon>
    </lineage>
</organism>
<dbReference type="SMART" id="SM01134">
    <property type="entry name" value="DeoRC"/>
    <property type="match status" value="1"/>
</dbReference>
<dbReference type="Gene3D" id="1.10.10.10">
    <property type="entry name" value="Winged helix-like DNA-binding domain superfamily/Winged helix DNA-binding domain"/>
    <property type="match status" value="1"/>
</dbReference>
<dbReference type="InterPro" id="IPR036390">
    <property type="entry name" value="WH_DNA-bd_sf"/>
</dbReference>
<dbReference type="PROSITE" id="PS00894">
    <property type="entry name" value="HTH_DEOR_1"/>
    <property type="match status" value="1"/>
</dbReference>
<evidence type="ECO:0000313" key="1">
    <source>
        <dbReference type="EMBL" id="BDI30324.1"/>
    </source>
</evidence>
<dbReference type="PANTHER" id="PTHR30363">
    <property type="entry name" value="HTH-TYPE TRANSCRIPTIONAL REGULATOR SRLR-RELATED"/>
    <property type="match status" value="1"/>
</dbReference>
<dbReference type="PROSITE" id="PS51000">
    <property type="entry name" value="HTH_DEOR_2"/>
    <property type="match status" value="1"/>
</dbReference>
<dbReference type="InterPro" id="IPR037171">
    <property type="entry name" value="NagB/RpiA_transferase-like"/>
</dbReference>
<sequence>MLVAERHREIVALVDKEKSVRVAGLARLFQVTEETIRRDLEKLEGEGVLLRSHGGAVSIRSGGREASYSEREVSFASEKSAIAREAVRLIEEGDTIIVDASTTAWQMTKLLPDIPLTVLTNAMQVCIELASRPRIRVICTGGSLSAPSLSFTGARAEQALAEYHVNRLFFSCTGVDLEHGLSDVNEAQATLKQKMMAIADRSYLLVDKSKFGVRALKRFGSLGDVDEVITNTGVEPATVQEMTALGVTVTAAK</sequence>
<dbReference type="EMBL" id="AP025739">
    <property type="protein sequence ID" value="BDI30324.1"/>
    <property type="molecule type" value="Genomic_DNA"/>
</dbReference>
<dbReference type="InterPro" id="IPR014036">
    <property type="entry name" value="DeoR-like_C"/>
</dbReference>
<dbReference type="Pfam" id="PF08220">
    <property type="entry name" value="HTH_DeoR"/>
    <property type="match status" value="1"/>
</dbReference>
<accession>A0A402CV91</accession>
<dbReference type="InterPro" id="IPR018356">
    <property type="entry name" value="Tscrpt_reg_HTH_DeoR_CS"/>
</dbReference>
<dbReference type="InterPro" id="IPR036388">
    <property type="entry name" value="WH-like_DNA-bd_sf"/>
</dbReference>
<dbReference type="Pfam" id="PF00455">
    <property type="entry name" value="DeoRC"/>
    <property type="match status" value="1"/>
</dbReference>
<dbReference type="FunCoup" id="A0A402CV91">
    <property type="interactions" value="52"/>
</dbReference>
<dbReference type="RefSeq" id="WP_119321285.1">
    <property type="nucleotide sequence ID" value="NZ_AP025739.1"/>
</dbReference>
<proteinExistence type="predicted"/>
<dbReference type="InterPro" id="IPR001034">
    <property type="entry name" value="DeoR_HTH"/>
</dbReference>
<keyword evidence="2" id="KW-1185">Reference proteome</keyword>
<dbReference type="AlphaFoldDB" id="A0A402CV91"/>
<evidence type="ECO:0000313" key="2">
    <source>
        <dbReference type="Proteomes" id="UP000287394"/>
    </source>
</evidence>
<reference evidence="1 2" key="1">
    <citation type="journal article" date="2019" name="Int. J. Syst. Evol. Microbiol.">
        <title>Capsulimonas corticalis gen. nov., sp. nov., an aerobic capsulated bacterium, of a novel bacterial order, Capsulimonadales ord. nov., of the class Armatimonadia of the phylum Armatimonadetes.</title>
        <authorList>
            <person name="Li J."/>
            <person name="Kudo C."/>
            <person name="Tonouchi A."/>
        </authorList>
    </citation>
    <scope>NUCLEOTIDE SEQUENCE [LARGE SCALE GENOMIC DNA]</scope>
    <source>
        <strain evidence="1 2">AX-7</strain>
    </source>
</reference>
<dbReference type="PRINTS" id="PR00037">
    <property type="entry name" value="HTHLACR"/>
</dbReference>
<dbReference type="SUPFAM" id="SSF46785">
    <property type="entry name" value="Winged helix' DNA-binding domain"/>
    <property type="match status" value="1"/>
</dbReference>
<gene>
    <name evidence="1" type="primary">yulB_2</name>
    <name evidence="1" type="ORF">CCAX7_23750</name>
</gene>
<dbReference type="KEGG" id="ccot:CCAX7_23750"/>
<name>A0A402CV91_9BACT</name>
<dbReference type="Gene3D" id="3.40.50.1360">
    <property type="match status" value="1"/>
</dbReference>
<dbReference type="OrthoDB" id="9797223at2"/>
<dbReference type="InterPro" id="IPR050313">
    <property type="entry name" value="Carb_Metab_HTH_regulators"/>
</dbReference>
<dbReference type="GO" id="GO:0003700">
    <property type="term" value="F:DNA-binding transcription factor activity"/>
    <property type="evidence" value="ECO:0007669"/>
    <property type="project" value="InterPro"/>
</dbReference>
<dbReference type="SUPFAM" id="SSF100950">
    <property type="entry name" value="NagB/RpiA/CoA transferase-like"/>
    <property type="match status" value="1"/>
</dbReference>
<dbReference type="PANTHER" id="PTHR30363:SF44">
    <property type="entry name" value="AGA OPERON TRANSCRIPTIONAL REPRESSOR-RELATED"/>
    <property type="match status" value="1"/>
</dbReference>
<dbReference type="Proteomes" id="UP000287394">
    <property type="component" value="Chromosome"/>
</dbReference>
<protein>
    <submittedName>
        <fullName evidence="1">HTH-type transcriptional regulator YulB</fullName>
    </submittedName>
</protein>